<comment type="caution">
    <text evidence="5">The sequence shown here is derived from an EMBL/GenBank/DDBJ whole genome shotgun (WGS) entry which is preliminary data.</text>
</comment>
<keyword evidence="2" id="KW-0812">Transmembrane</keyword>
<feature type="transmembrane region" description="Helical" evidence="2">
    <location>
        <begin position="114"/>
        <end position="134"/>
    </location>
</feature>
<feature type="region of interest" description="Disordered" evidence="1">
    <location>
        <begin position="1"/>
        <end position="34"/>
    </location>
</feature>
<proteinExistence type="predicted"/>
<feature type="domain" description="Alpha/beta-hydrolase N-terminal" evidence="4">
    <location>
        <begin position="64"/>
        <end position="272"/>
    </location>
</feature>
<evidence type="ECO:0000313" key="6">
    <source>
        <dbReference type="Proteomes" id="UP001595914"/>
    </source>
</evidence>
<dbReference type="InterPro" id="IPR012037">
    <property type="entry name" value="Alpha/beta-hydrolase_fam"/>
</dbReference>
<evidence type="ECO:0000259" key="3">
    <source>
        <dbReference type="Pfam" id="PF10081"/>
    </source>
</evidence>
<dbReference type="Pfam" id="PF15420">
    <property type="entry name" value="Abhydrolase_9_N"/>
    <property type="match status" value="1"/>
</dbReference>
<keyword evidence="6" id="KW-1185">Reference proteome</keyword>
<evidence type="ECO:0000256" key="2">
    <source>
        <dbReference type="SAM" id="Phobius"/>
    </source>
</evidence>
<keyword evidence="5" id="KW-0378">Hydrolase</keyword>
<evidence type="ECO:0000259" key="4">
    <source>
        <dbReference type="Pfam" id="PF15420"/>
    </source>
</evidence>
<feature type="transmembrane region" description="Helical" evidence="2">
    <location>
        <begin position="48"/>
        <end position="65"/>
    </location>
</feature>
<dbReference type="InterPro" id="IPR027787">
    <property type="entry name" value="Alpha/beta-hydrolase_catalytic"/>
</dbReference>
<keyword evidence="2" id="KW-0472">Membrane</keyword>
<dbReference type="GO" id="GO:0016787">
    <property type="term" value="F:hydrolase activity"/>
    <property type="evidence" value="ECO:0007669"/>
    <property type="project" value="UniProtKB-KW"/>
</dbReference>
<evidence type="ECO:0000256" key="1">
    <source>
        <dbReference type="SAM" id="MobiDB-lite"/>
    </source>
</evidence>
<reference evidence="6" key="1">
    <citation type="journal article" date="2019" name="Int. J. Syst. Evol. Microbiol.">
        <title>The Global Catalogue of Microorganisms (GCM) 10K type strain sequencing project: providing services to taxonomists for standard genome sequencing and annotation.</title>
        <authorList>
            <consortium name="The Broad Institute Genomics Platform"/>
            <consortium name="The Broad Institute Genome Sequencing Center for Infectious Disease"/>
            <person name="Wu L."/>
            <person name="Ma J."/>
        </authorList>
    </citation>
    <scope>NUCLEOTIDE SEQUENCE [LARGE SCALE GENOMIC DNA]</scope>
    <source>
        <strain evidence="6">CCUG 54520</strain>
    </source>
</reference>
<feature type="compositionally biased region" description="Low complexity" evidence="1">
    <location>
        <begin position="22"/>
        <end position="34"/>
    </location>
</feature>
<evidence type="ECO:0000313" key="5">
    <source>
        <dbReference type="EMBL" id="MFC4606040.1"/>
    </source>
</evidence>
<dbReference type="RefSeq" id="WP_378419776.1">
    <property type="nucleotide sequence ID" value="NZ_JBHSFO010000015.1"/>
</dbReference>
<protein>
    <submittedName>
        <fullName evidence="5">Alpha/beta hydrolase</fullName>
    </submittedName>
</protein>
<dbReference type="PIRSF" id="PIRSF007542">
    <property type="entry name" value="UCP007542"/>
    <property type="match status" value="1"/>
</dbReference>
<feature type="transmembrane region" description="Helical" evidence="2">
    <location>
        <begin position="194"/>
        <end position="217"/>
    </location>
</feature>
<dbReference type="EMBL" id="JBHSFO010000015">
    <property type="protein sequence ID" value="MFC4606040.1"/>
    <property type="molecule type" value="Genomic_DNA"/>
</dbReference>
<feature type="transmembrane region" description="Helical" evidence="2">
    <location>
        <begin position="154"/>
        <end position="173"/>
    </location>
</feature>
<dbReference type="InterPro" id="IPR027788">
    <property type="entry name" value="Alpha/beta-hydrolase_N_dom"/>
</dbReference>
<name>A0ABV9FYN4_9NOCA</name>
<feature type="domain" description="Alpha/beta-hydrolase catalytic" evidence="3">
    <location>
        <begin position="289"/>
        <end position="574"/>
    </location>
</feature>
<gene>
    <name evidence="5" type="ORF">ACFO6S_20255</name>
</gene>
<feature type="compositionally biased region" description="Polar residues" evidence="1">
    <location>
        <begin position="232"/>
        <end position="251"/>
    </location>
</feature>
<dbReference type="Pfam" id="PF10081">
    <property type="entry name" value="Abhydrolase_9"/>
    <property type="match status" value="1"/>
</dbReference>
<accession>A0ABV9FYN4</accession>
<organism evidence="5 6">
    <name type="scientific">Rhodococcus kronopolitis</name>
    <dbReference type="NCBI Taxonomy" id="1460226"/>
    <lineage>
        <taxon>Bacteria</taxon>
        <taxon>Bacillati</taxon>
        <taxon>Actinomycetota</taxon>
        <taxon>Actinomycetes</taxon>
        <taxon>Mycobacteriales</taxon>
        <taxon>Nocardiaceae</taxon>
        <taxon>Rhodococcus</taxon>
    </lineage>
</organism>
<feature type="region of interest" description="Disordered" evidence="1">
    <location>
        <begin position="232"/>
        <end position="280"/>
    </location>
</feature>
<feature type="transmembrane region" description="Helical" evidence="2">
    <location>
        <begin position="77"/>
        <end position="98"/>
    </location>
</feature>
<keyword evidence="2" id="KW-1133">Transmembrane helix</keyword>
<dbReference type="Proteomes" id="UP001595914">
    <property type="component" value="Unassembled WGS sequence"/>
</dbReference>
<sequence>MSETTVTHATTSPSDDTPDAPTPTGDADTASPVGVGVGGRLRRYGRSLHPVGLTLALLFFCWSMTPSLLPRVWYLQAVATGISVATGYGIGCLAAWLVRKCGVTARYSERTRRIGWWILLGLAVVAVPTFLVLGSWWQQIVRELAEAEAASRSYYLLVLALSLTVAALILAIARSIRGGTNRLTAFGRRYVPAPVARLASLVVVLVVGVFVVNGVVYQGVIGLANRSAAAADQSTAPDVTEPTASERSGSPASAEPWDSLGREGRTFVAGGPTPEQITAVTGRPAPMPIRVYAGRESADSVEGVADRVVAELERTGGFDRSVLAVATTTGRGWVNARVASSLEYVAGGDSAIASMQYSFLPSALSFVADRQTPPEAGRALFEAVSAAVDARPAESRPKLVVFGESLGSFGGQGAFGGAQDMLSRTDGALWVGTPNFAPQWAQITADRDPGSPERLPVVDGGANVRFAASAADLDLPGPWGTPRVVYWQHASDPITWWSFDLLLNKPDWLREPLGPDVDPGMRWIPFVTFWQVTMDMVFSADVPEGHGHTFGRDAVNMWAGILDPADWTAAQTEQVRAIVGGDRTEE</sequence>